<proteinExistence type="inferred from homology"/>
<protein>
    <recommendedName>
        <fullName evidence="5">alcohol dehydrogenase (NADP(+))</fullName>
        <ecNumber evidence="5">1.1.1.2</ecNumber>
    </recommendedName>
</protein>
<keyword evidence="3 7" id="KW-0862">Zinc</keyword>
<keyword evidence="11" id="KW-1185">Reference proteome</keyword>
<gene>
    <name evidence="10" type="ORF">SPF06_15150</name>
</gene>
<comment type="cofactor">
    <cofactor evidence="1 7">
        <name>Zn(2+)</name>
        <dbReference type="ChEBI" id="CHEBI:29105"/>
    </cofactor>
</comment>
<dbReference type="Gene3D" id="3.90.180.10">
    <property type="entry name" value="Medium-chain alcohol dehydrogenases, catalytic domain"/>
    <property type="match status" value="1"/>
</dbReference>
<evidence type="ECO:0000256" key="6">
    <source>
        <dbReference type="ARBA" id="ARBA00048262"/>
    </source>
</evidence>
<dbReference type="InterPro" id="IPR013149">
    <property type="entry name" value="ADH-like_C"/>
</dbReference>
<dbReference type="InterPro" id="IPR020843">
    <property type="entry name" value="ER"/>
</dbReference>
<evidence type="ECO:0000313" key="10">
    <source>
        <dbReference type="EMBL" id="MEA5456071.1"/>
    </source>
</evidence>
<organism evidence="10 11">
    <name type="scientific">Sinomonas terricola</name>
    <dbReference type="NCBI Taxonomy" id="3110330"/>
    <lineage>
        <taxon>Bacteria</taxon>
        <taxon>Bacillati</taxon>
        <taxon>Actinomycetota</taxon>
        <taxon>Actinomycetes</taxon>
        <taxon>Micrococcales</taxon>
        <taxon>Micrococcaceae</taxon>
        <taxon>Sinomonas</taxon>
    </lineage>
</organism>
<dbReference type="InterPro" id="IPR011032">
    <property type="entry name" value="GroES-like_sf"/>
</dbReference>
<dbReference type="RefSeq" id="WP_323279963.1">
    <property type="nucleotide sequence ID" value="NZ_JAYGGQ010000012.1"/>
</dbReference>
<evidence type="ECO:0000256" key="2">
    <source>
        <dbReference type="ARBA" id="ARBA00022723"/>
    </source>
</evidence>
<dbReference type="Pfam" id="PF00107">
    <property type="entry name" value="ADH_zinc_N"/>
    <property type="match status" value="1"/>
</dbReference>
<evidence type="ECO:0000256" key="3">
    <source>
        <dbReference type="ARBA" id="ARBA00022833"/>
    </source>
</evidence>
<dbReference type="Proteomes" id="UP001304769">
    <property type="component" value="Unassembled WGS sequence"/>
</dbReference>
<reference evidence="10 11" key="1">
    <citation type="submission" date="2023-12" db="EMBL/GenBank/DDBJ databases">
        <title>Sinomonas terricola sp. nov, isolated from litchi orchard soil in Guangdong, PR China.</title>
        <authorList>
            <person name="Jiaxin W."/>
            <person name="Yang Z."/>
            <person name="Honghui Z."/>
        </authorList>
    </citation>
    <scope>NUCLEOTIDE SEQUENCE [LARGE SCALE GENOMIC DNA]</scope>
    <source>
        <strain evidence="10 11">JGH33</strain>
    </source>
</reference>
<dbReference type="CDD" id="cd05283">
    <property type="entry name" value="CAD1"/>
    <property type="match status" value="1"/>
</dbReference>
<dbReference type="EC" id="1.1.1.2" evidence="5"/>
<dbReference type="InterPro" id="IPR013154">
    <property type="entry name" value="ADH-like_N"/>
</dbReference>
<dbReference type="SUPFAM" id="SSF51735">
    <property type="entry name" value="NAD(P)-binding Rossmann-fold domains"/>
    <property type="match status" value="1"/>
</dbReference>
<dbReference type="PROSITE" id="PS00059">
    <property type="entry name" value="ADH_ZINC"/>
    <property type="match status" value="1"/>
</dbReference>
<evidence type="ECO:0000256" key="8">
    <source>
        <dbReference type="SAM" id="MobiDB-lite"/>
    </source>
</evidence>
<feature type="region of interest" description="Disordered" evidence="8">
    <location>
        <begin position="1"/>
        <end position="50"/>
    </location>
</feature>
<evidence type="ECO:0000313" key="11">
    <source>
        <dbReference type="Proteomes" id="UP001304769"/>
    </source>
</evidence>
<sequence>MTPGRPVMPGADKLRRGLPADVTEPPSSARPDDAEVPAGGSDVAARGATSSRSGLVPLTVHRRDPKPDDVEIDIEFCGLCHSDVHATRGEWGERAWPLVPGHEIVGRVRRVGSDVRGFAVGDRVGVGCLVDSCRECANCLDGVEQYCERGNVGTYGSPDPRNGGELTQGGYSERIVVNERFVLRIPDALDPAEAAPLLCAGITTFSPLRYFGVEPGETVGVVGLGGLGHMAVKLAKAMGADVTVFTRSEAKAGAARELGADHVVVTSDPEQLAAAHRSLDLVIDTVAAPHDVNDYLRTLRLDGALFQLSLPSGSMPPVDPRLLIRQRLSYGGSLIGGIAETQEMLDFCAEHGIVADVELVGADGLDEAYDRMVAGDVKYRFVLDASTLRPDSTAASHGAQEGQR</sequence>
<dbReference type="InterPro" id="IPR029752">
    <property type="entry name" value="D-isomer_DH_CS1"/>
</dbReference>
<evidence type="ECO:0000259" key="9">
    <source>
        <dbReference type="SMART" id="SM00829"/>
    </source>
</evidence>
<dbReference type="InterPro" id="IPR002328">
    <property type="entry name" value="ADH_Zn_CS"/>
</dbReference>
<dbReference type="SUPFAM" id="SSF50129">
    <property type="entry name" value="GroES-like"/>
    <property type="match status" value="1"/>
</dbReference>
<comment type="similarity">
    <text evidence="7">Belongs to the zinc-containing alcohol dehydrogenase family.</text>
</comment>
<evidence type="ECO:0000256" key="7">
    <source>
        <dbReference type="RuleBase" id="RU361277"/>
    </source>
</evidence>
<comment type="catalytic activity">
    <reaction evidence="6">
        <text>a primary alcohol + NADP(+) = an aldehyde + NADPH + H(+)</text>
        <dbReference type="Rhea" id="RHEA:15937"/>
        <dbReference type="ChEBI" id="CHEBI:15378"/>
        <dbReference type="ChEBI" id="CHEBI:15734"/>
        <dbReference type="ChEBI" id="CHEBI:17478"/>
        <dbReference type="ChEBI" id="CHEBI:57783"/>
        <dbReference type="ChEBI" id="CHEBI:58349"/>
        <dbReference type="EC" id="1.1.1.2"/>
    </reaction>
</comment>
<dbReference type="InterPro" id="IPR047109">
    <property type="entry name" value="CAD-like"/>
</dbReference>
<evidence type="ECO:0000256" key="5">
    <source>
        <dbReference type="ARBA" id="ARBA00024074"/>
    </source>
</evidence>
<evidence type="ECO:0000256" key="1">
    <source>
        <dbReference type="ARBA" id="ARBA00001947"/>
    </source>
</evidence>
<dbReference type="Pfam" id="PF08240">
    <property type="entry name" value="ADH_N"/>
    <property type="match status" value="1"/>
</dbReference>
<dbReference type="Gene3D" id="3.40.50.720">
    <property type="entry name" value="NAD(P)-binding Rossmann-like Domain"/>
    <property type="match status" value="1"/>
</dbReference>
<name>A0ABU5T9E7_9MICC</name>
<dbReference type="PROSITE" id="PS00065">
    <property type="entry name" value="D_2_HYDROXYACID_DH_1"/>
    <property type="match status" value="1"/>
</dbReference>
<comment type="caution">
    <text evidence="10">The sequence shown here is derived from an EMBL/GenBank/DDBJ whole genome shotgun (WGS) entry which is preliminary data.</text>
</comment>
<keyword evidence="4 10" id="KW-0560">Oxidoreductase</keyword>
<dbReference type="SMART" id="SM00829">
    <property type="entry name" value="PKS_ER"/>
    <property type="match status" value="1"/>
</dbReference>
<evidence type="ECO:0000256" key="4">
    <source>
        <dbReference type="ARBA" id="ARBA00023002"/>
    </source>
</evidence>
<feature type="domain" description="Enoyl reductase (ER)" evidence="9">
    <location>
        <begin position="50"/>
        <end position="383"/>
    </location>
</feature>
<dbReference type="GO" id="GO:0016491">
    <property type="term" value="F:oxidoreductase activity"/>
    <property type="evidence" value="ECO:0007669"/>
    <property type="project" value="UniProtKB-KW"/>
</dbReference>
<accession>A0ABU5T9E7</accession>
<keyword evidence="2 7" id="KW-0479">Metal-binding</keyword>
<dbReference type="EMBL" id="JAYGGQ010000012">
    <property type="protein sequence ID" value="MEA5456071.1"/>
    <property type="molecule type" value="Genomic_DNA"/>
</dbReference>
<dbReference type="InterPro" id="IPR036291">
    <property type="entry name" value="NAD(P)-bd_dom_sf"/>
</dbReference>
<dbReference type="PANTHER" id="PTHR42683">
    <property type="entry name" value="ALDEHYDE REDUCTASE"/>
    <property type="match status" value="1"/>
</dbReference>